<dbReference type="Pfam" id="PF22456">
    <property type="entry name" value="PqqF-like_C_4"/>
    <property type="match status" value="1"/>
</dbReference>
<comment type="caution">
    <text evidence="13">The sequence shown here is derived from an EMBL/GenBank/DDBJ whole genome shotgun (WGS) entry which is preliminary data.</text>
</comment>
<organism evidence="13 14">
    <name type="scientific">Polysphondylium violaceum</name>
    <dbReference type="NCBI Taxonomy" id="133409"/>
    <lineage>
        <taxon>Eukaryota</taxon>
        <taxon>Amoebozoa</taxon>
        <taxon>Evosea</taxon>
        <taxon>Eumycetozoa</taxon>
        <taxon>Dictyostelia</taxon>
        <taxon>Dictyosteliales</taxon>
        <taxon>Dictyosteliaceae</taxon>
        <taxon>Polysphondylium</taxon>
    </lineage>
</organism>
<evidence type="ECO:0000256" key="4">
    <source>
        <dbReference type="ARBA" id="ARBA00022723"/>
    </source>
</evidence>
<evidence type="ECO:0000256" key="2">
    <source>
        <dbReference type="ARBA" id="ARBA00007261"/>
    </source>
</evidence>
<feature type="domain" description="Peptidase M16 C-terminal" evidence="10">
    <location>
        <begin position="187"/>
        <end position="352"/>
    </location>
</feature>
<dbReference type="GO" id="GO:0005739">
    <property type="term" value="C:mitochondrion"/>
    <property type="evidence" value="ECO:0007669"/>
    <property type="project" value="TreeGrafter"/>
</dbReference>
<dbReference type="GO" id="GO:0004222">
    <property type="term" value="F:metalloendopeptidase activity"/>
    <property type="evidence" value="ECO:0007669"/>
    <property type="project" value="InterPro"/>
</dbReference>
<dbReference type="SUPFAM" id="SSF63411">
    <property type="entry name" value="LuxS/MPP-like metallohydrolase"/>
    <property type="match status" value="4"/>
</dbReference>
<evidence type="ECO:0000256" key="7">
    <source>
        <dbReference type="ARBA" id="ARBA00023049"/>
    </source>
</evidence>
<evidence type="ECO:0008006" key="15">
    <source>
        <dbReference type="Google" id="ProtNLM"/>
    </source>
</evidence>
<keyword evidence="14" id="KW-1185">Reference proteome</keyword>
<dbReference type="GO" id="GO:0046872">
    <property type="term" value="F:metal ion binding"/>
    <property type="evidence" value="ECO:0007669"/>
    <property type="project" value="UniProtKB-KW"/>
</dbReference>
<evidence type="ECO:0000259" key="12">
    <source>
        <dbReference type="Pfam" id="PF22456"/>
    </source>
</evidence>
<dbReference type="Pfam" id="PF16187">
    <property type="entry name" value="Peptidase_M16_M"/>
    <property type="match status" value="1"/>
</dbReference>
<keyword evidence="6" id="KW-0862">Zinc</keyword>
<dbReference type="Proteomes" id="UP000695562">
    <property type="component" value="Unassembled WGS sequence"/>
</dbReference>
<keyword evidence="3" id="KW-0645">Protease</keyword>
<feature type="domain" description="Peptidase M16 N-terminal" evidence="9">
    <location>
        <begin position="31"/>
        <end position="160"/>
    </location>
</feature>
<proteinExistence type="inferred from homology"/>
<protein>
    <recommendedName>
        <fullName evidence="15">Insulin-degrading enzyme</fullName>
    </recommendedName>
</protein>
<evidence type="ECO:0000313" key="14">
    <source>
        <dbReference type="Proteomes" id="UP000695562"/>
    </source>
</evidence>
<keyword evidence="4" id="KW-0479">Metal-binding</keyword>
<dbReference type="PANTHER" id="PTHR43690">
    <property type="entry name" value="NARDILYSIN"/>
    <property type="match status" value="1"/>
</dbReference>
<dbReference type="InterPro" id="IPR050626">
    <property type="entry name" value="Peptidase_M16"/>
</dbReference>
<dbReference type="GO" id="GO:0051603">
    <property type="term" value="P:proteolysis involved in protein catabolic process"/>
    <property type="evidence" value="ECO:0007669"/>
    <property type="project" value="TreeGrafter"/>
</dbReference>
<dbReference type="Pfam" id="PF00675">
    <property type="entry name" value="Peptidase_M16"/>
    <property type="match status" value="1"/>
</dbReference>
<dbReference type="Pfam" id="PF05193">
    <property type="entry name" value="Peptidase_M16_C"/>
    <property type="match status" value="1"/>
</dbReference>
<dbReference type="GO" id="GO:0043171">
    <property type="term" value="P:peptide catabolic process"/>
    <property type="evidence" value="ECO:0007669"/>
    <property type="project" value="TreeGrafter"/>
</dbReference>
<feature type="domain" description="Peptidase M16 middle/third" evidence="11">
    <location>
        <begin position="371"/>
        <end position="653"/>
    </location>
</feature>
<dbReference type="InterPro" id="IPR001431">
    <property type="entry name" value="Pept_M16_Zn_BS"/>
</dbReference>
<dbReference type="EMBL" id="AJWJ01000002">
    <property type="protein sequence ID" value="KAF2078571.1"/>
    <property type="molecule type" value="Genomic_DNA"/>
</dbReference>
<feature type="domain" description="Coenzyme PQQ synthesis protein F-like C-terminal lobe" evidence="12">
    <location>
        <begin position="760"/>
        <end position="859"/>
    </location>
</feature>
<evidence type="ECO:0000259" key="11">
    <source>
        <dbReference type="Pfam" id="PF16187"/>
    </source>
</evidence>
<gene>
    <name evidence="13" type="ORF">CYY_000071</name>
</gene>
<dbReference type="InterPro" id="IPR011249">
    <property type="entry name" value="Metalloenz_LuxS/M16"/>
</dbReference>
<evidence type="ECO:0000256" key="5">
    <source>
        <dbReference type="ARBA" id="ARBA00022801"/>
    </source>
</evidence>
<dbReference type="PANTHER" id="PTHR43690:SF18">
    <property type="entry name" value="INSULIN-DEGRADING ENZYME-RELATED"/>
    <property type="match status" value="1"/>
</dbReference>
<sequence>MVSAIDNIEIIKSPNDKRNYRYLKLDNQMEVLLVSDSAIDNAAVSLRVGVGSYLNPPEALGLAHFLEHMLFMGTEKYPIEKEFAQFISENGGSYNAGTSSVYTVYYYNINQASLKESLDRLSSFFICPLMSDSSTNREINAINSEHNGNIQNDVWRVANLRGMAFKDHPASRFSTGNFETLNKPGMRDRVVEFYNDNYSSNLIKLSIVGPQTLDALEEWTREYFSPIKNKNLPDPVHPPLVLDKSVYMHYVPVKSKNTLRIEWPIPDPAYTFTNFSKHTGPIISHLLGHESLGSLLSVLKKKNYAYGLSTYAHPTSKTIFSVVNDIDLTDTGLENIDEILNLNFQFMKLLDNIPKYVVEETIAHNTITWNNASKSRALDYSRSIVENLYYTKKPENVLKLRYFSDEIDLEEIKTLAQKYLTPENMLVVVGSDKFKGKTDLVAEYYGTEYSYVDITPERVEKWRSGFPTDPSLYIPAPNQFMPKKFDIKNEQNTTAEIPMPSLVYSQNGIDMYYSPDTWFNVPMAQIKVRFESEHMSGTRTTTNLFLFEKIAKDILNEEYLYDMILSGISVKFINWLTHFELKVSGYDDKIFFALKTAFSLLYAFDCSPECFSRAVEKVSTRYINYQLETPYQLAIKESNLYLSTVSSENQDKVNYLSQLKREDFVQWIRNYFKTISFTFFIFGNVTKEECVDFCENTVSKFDRTPTPKADIARCRKVFLPKGVEHQVRRYTADAAQTNGAIETTVQIGVHNIKDIAIVTLLTGITASSFFDNLRTKQQLGYVATSLSSFVGNITFRFIVQSNVCPPHQLVAKVKEFFPTLIDTIETYRADQGFEKLVESTKDTLSRRKQNQIDAHSLFWDSFTMYNEFNFTPKVVKQLETITIDDLLTFVKRHFLTKSELRIFSTLIYPKTFEIPTNDDPEIIILNDFGTFRAKSLLCPAIQNPTSPIQN</sequence>
<dbReference type="InterPro" id="IPR007863">
    <property type="entry name" value="Peptidase_M16_C"/>
</dbReference>
<keyword evidence="5" id="KW-0378">Hydrolase</keyword>
<dbReference type="InterPro" id="IPR011765">
    <property type="entry name" value="Pept_M16_N"/>
</dbReference>
<reference evidence="13" key="1">
    <citation type="submission" date="2020-01" db="EMBL/GenBank/DDBJ databases">
        <title>Development of genomics and gene disruption for Polysphondylium violaceum indicates a role for the polyketide synthase stlB in stalk morphogenesis.</title>
        <authorList>
            <person name="Narita B."/>
            <person name="Kawabe Y."/>
            <person name="Kin K."/>
            <person name="Saito T."/>
            <person name="Gibbs R."/>
            <person name="Kuspa A."/>
            <person name="Muzny D."/>
            <person name="Queller D."/>
            <person name="Richards S."/>
            <person name="Strassman J."/>
            <person name="Sucgang R."/>
            <person name="Worley K."/>
            <person name="Schaap P."/>
        </authorList>
    </citation>
    <scope>NUCLEOTIDE SEQUENCE</scope>
    <source>
        <strain evidence="13">QSvi11</strain>
    </source>
</reference>
<dbReference type="AlphaFoldDB" id="A0A8J4UXI6"/>
<name>A0A8J4UXI6_9MYCE</name>
<comment type="cofactor">
    <cofactor evidence="1">
        <name>Zn(2+)</name>
        <dbReference type="ChEBI" id="CHEBI:29105"/>
    </cofactor>
</comment>
<evidence type="ECO:0000259" key="9">
    <source>
        <dbReference type="Pfam" id="PF00675"/>
    </source>
</evidence>
<dbReference type="OrthoDB" id="952271at2759"/>
<evidence type="ECO:0000313" key="13">
    <source>
        <dbReference type="EMBL" id="KAF2078571.1"/>
    </source>
</evidence>
<evidence type="ECO:0000256" key="8">
    <source>
        <dbReference type="RuleBase" id="RU004447"/>
    </source>
</evidence>
<dbReference type="PROSITE" id="PS00143">
    <property type="entry name" value="INSULINASE"/>
    <property type="match status" value="1"/>
</dbReference>
<evidence type="ECO:0000256" key="3">
    <source>
        <dbReference type="ARBA" id="ARBA00022670"/>
    </source>
</evidence>
<dbReference type="InterPro" id="IPR054734">
    <property type="entry name" value="PqqF-like_C_4"/>
</dbReference>
<evidence type="ECO:0000256" key="1">
    <source>
        <dbReference type="ARBA" id="ARBA00001947"/>
    </source>
</evidence>
<dbReference type="Gene3D" id="3.30.830.10">
    <property type="entry name" value="Metalloenzyme, LuxS/M16 peptidase-like"/>
    <property type="match status" value="4"/>
</dbReference>
<evidence type="ECO:0000256" key="6">
    <source>
        <dbReference type="ARBA" id="ARBA00022833"/>
    </source>
</evidence>
<dbReference type="FunFam" id="3.30.830.10:FF:000012">
    <property type="entry name" value="Protease 3"/>
    <property type="match status" value="1"/>
</dbReference>
<accession>A0A8J4UXI6</accession>
<dbReference type="GO" id="GO:0005829">
    <property type="term" value="C:cytosol"/>
    <property type="evidence" value="ECO:0007669"/>
    <property type="project" value="TreeGrafter"/>
</dbReference>
<keyword evidence="7" id="KW-0482">Metalloprotease</keyword>
<comment type="similarity">
    <text evidence="2 8">Belongs to the peptidase M16 family.</text>
</comment>
<dbReference type="InterPro" id="IPR032632">
    <property type="entry name" value="Peptidase_M16_M"/>
</dbReference>
<evidence type="ECO:0000259" key="10">
    <source>
        <dbReference type="Pfam" id="PF05193"/>
    </source>
</evidence>